<dbReference type="OrthoDB" id="9813299at2"/>
<name>A0A1L8CU46_9THEO</name>
<keyword evidence="3" id="KW-1185">Reference proteome</keyword>
<gene>
    <name evidence="2" type="ORF">cpu_09320</name>
</gene>
<protein>
    <recommendedName>
        <fullName evidence="1">DUF5714 domain-containing protein</fullName>
    </recommendedName>
</protein>
<dbReference type="InterPro" id="IPR043768">
    <property type="entry name" value="DUF5714"/>
</dbReference>
<comment type="caution">
    <text evidence="2">The sequence shown here is derived from an EMBL/GenBank/DDBJ whole genome shotgun (WGS) entry which is preliminary data.</text>
</comment>
<dbReference type="Pfam" id="PF18978">
    <property type="entry name" value="DUF5714"/>
    <property type="match status" value="1"/>
</dbReference>
<dbReference type="EMBL" id="BDJK01000013">
    <property type="protein sequence ID" value="GAV22422.1"/>
    <property type="molecule type" value="Genomic_DNA"/>
</dbReference>
<dbReference type="Proteomes" id="UP000187485">
    <property type="component" value="Unassembled WGS sequence"/>
</dbReference>
<proteinExistence type="predicted"/>
<feature type="domain" description="DUF5714" evidence="1">
    <location>
        <begin position="57"/>
        <end position="228"/>
    </location>
</feature>
<evidence type="ECO:0000259" key="1">
    <source>
        <dbReference type="Pfam" id="PF18978"/>
    </source>
</evidence>
<dbReference type="AlphaFoldDB" id="A0A1L8CU46"/>
<reference evidence="3" key="1">
    <citation type="submission" date="2016-12" db="EMBL/GenBank/DDBJ databases">
        <title>Draft Genome Sequences od Carboxydothermus pertinax and islandicus, Hydrogenogenic Carboxydotrophic Bacteria.</title>
        <authorList>
            <person name="Fukuyama Y."/>
            <person name="Ohmae K."/>
            <person name="Yoneda Y."/>
            <person name="Yoshida T."/>
            <person name="Sako Y."/>
        </authorList>
    </citation>
    <scope>NUCLEOTIDE SEQUENCE [LARGE SCALE GENOMIC DNA]</scope>
    <source>
        <strain evidence="3">Ug1</strain>
    </source>
</reference>
<dbReference type="RefSeq" id="WP_075858908.1">
    <property type="nucleotide sequence ID" value="NZ_BDJK01000013.1"/>
</dbReference>
<accession>A0A1L8CU46</accession>
<evidence type="ECO:0000313" key="3">
    <source>
        <dbReference type="Proteomes" id="UP000187485"/>
    </source>
</evidence>
<sequence>MAYAEGCLVCGAELSYEKEPTLKKCLICGKEELSQAQCSQGHFVCSDCHRGEHLKTITNYCQNTFEKNPVDIFEFIAQVPGFPMHGPEHHALTAASLVAAYQNLTGPKNPKAIRDAVTRAKQLIGGSCGLWGACSAALGIGIAFSVIFGTTPLSRESWGEVNKATGKILQKIGALGGPRCCKRTAYISLINGAKILEEITGVKFPSMKPKCMFSKRNKECLKEKCPFYPG</sequence>
<dbReference type="STRING" id="870242.cpu_09320"/>
<evidence type="ECO:0000313" key="2">
    <source>
        <dbReference type="EMBL" id="GAV22422.1"/>
    </source>
</evidence>
<organism evidence="2 3">
    <name type="scientific">Carboxydothermus pertinax</name>
    <dbReference type="NCBI Taxonomy" id="870242"/>
    <lineage>
        <taxon>Bacteria</taxon>
        <taxon>Bacillati</taxon>
        <taxon>Bacillota</taxon>
        <taxon>Clostridia</taxon>
        <taxon>Thermoanaerobacterales</taxon>
        <taxon>Thermoanaerobacteraceae</taxon>
        <taxon>Carboxydothermus</taxon>
    </lineage>
</organism>